<dbReference type="RefSeq" id="WP_283440598.1">
    <property type="nucleotide sequence ID" value="NZ_FXUL01000001.1"/>
</dbReference>
<reference evidence="2 3" key="1">
    <citation type="submission" date="2017-05" db="EMBL/GenBank/DDBJ databases">
        <authorList>
            <person name="Varghese N."/>
            <person name="Submissions S."/>
        </authorList>
    </citation>
    <scope>NUCLEOTIDE SEQUENCE [LARGE SCALE GENOMIC DNA]</scope>
    <source>
        <strain evidence="2 3">DSM 26001</strain>
    </source>
</reference>
<feature type="region of interest" description="Disordered" evidence="1">
    <location>
        <begin position="1"/>
        <end position="30"/>
    </location>
</feature>
<feature type="compositionally biased region" description="Polar residues" evidence="1">
    <location>
        <begin position="1"/>
        <end position="14"/>
    </location>
</feature>
<proteinExistence type="predicted"/>
<protein>
    <submittedName>
        <fullName evidence="2">Uncharacterized protein</fullName>
    </submittedName>
</protein>
<evidence type="ECO:0000256" key="1">
    <source>
        <dbReference type="SAM" id="MobiDB-lite"/>
    </source>
</evidence>
<name>A0ABY1PU49_9BURK</name>
<sequence length="305" mass="32568">MEKEISVTTRNAQAAPQGIMGSPAGTPAVSDGPPVKDITRALHDAFRVLYARIGAAAEVVNLSLKQKTKDIADCTDLLNGLKAWNTPPIIAKTPPDPLNPANQDRINKTDALYLNGISIPDNNYDAVRYAYGSPPSIGYSRLPIPTPPLKAMESVPGQVYDFGTAQANGRYQVCSNVPPLGYVFDPVIPPISSKTQKGTDFSSCTPGDLVQDLDTGRYYRVSNAKTGVEVTGYPLQKFIQSPNDDVISSLIAQINQKISASSDLSKGDSLEVQKLSGQLNTVVTTFVAILEKITAACNAIISNSK</sequence>
<evidence type="ECO:0000313" key="3">
    <source>
        <dbReference type="Proteomes" id="UP001158049"/>
    </source>
</evidence>
<evidence type="ECO:0000313" key="2">
    <source>
        <dbReference type="EMBL" id="SMP44745.1"/>
    </source>
</evidence>
<keyword evidence="3" id="KW-1185">Reference proteome</keyword>
<dbReference type="Proteomes" id="UP001158049">
    <property type="component" value="Unassembled WGS sequence"/>
</dbReference>
<accession>A0ABY1PU49</accession>
<comment type="caution">
    <text evidence="2">The sequence shown here is derived from an EMBL/GenBank/DDBJ whole genome shotgun (WGS) entry which is preliminary data.</text>
</comment>
<dbReference type="EMBL" id="FXUL01000001">
    <property type="protein sequence ID" value="SMP44745.1"/>
    <property type="molecule type" value="Genomic_DNA"/>
</dbReference>
<organism evidence="2 3">
    <name type="scientific">Noviherbaspirillum suwonense</name>
    <dbReference type="NCBI Taxonomy" id="1224511"/>
    <lineage>
        <taxon>Bacteria</taxon>
        <taxon>Pseudomonadati</taxon>
        <taxon>Pseudomonadota</taxon>
        <taxon>Betaproteobacteria</taxon>
        <taxon>Burkholderiales</taxon>
        <taxon>Oxalobacteraceae</taxon>
        <taxon>Noviherbaspirillum</taxon>
    </lineage>
</organism>
<gene>
    <name evidence="2" type="ORF">SAMN06295970_101456</name>
</gene>